<evidence type="ECO:0000256" key="2">
    <source>
        <dbReference type="ARBA" id="ARBA00012255"/>
    </source>
</evidence>
<evidence type="ECO:0000313" key="14">
    <source>
        <dbReference type="Proteomes" id="UP000807342"/>
    </source>
</evidence>
<evidence type="ECO:0000256" key="5">
    <source>
        <dbReference type="ARBA" id="ARBA00042398"/>
    </source>
</evidence>
<comment type="catalytic activity">
    <reaction evidence="11">
        <text>alpha-NAD(+) + H2O = ADP-D-ribose + nicotinamide + H(+)</text>
        <dbReference type="Rhea" id="RHEA:68792"/>
        <dbReference type="ChEBI" id="CHEBI:15377"/>
        <dbReference type="ChEBI" id="CHEBI:15378"/>
        <dbReference type="ChEBI" id="CHEBI:17154"/>
        <dbReference type="ChEBI" id="CHEBI:57967"/>
        <dbReference type="ChEBI" id="CHEBI:77017"/>
    </reaction>
</comment>
<dbReference type="Proteomes" id="UP000807342">
    <property type="component" value="Unassembled WGS sequence"/>
</dbReference>
<evidence type="ECO:0000313" key="13">
    <source>
        <dbReference type="EMBL" id="KAF9446603.1"/>
    </source>
</evidence>
<dbReference type="EC" id="3.2.1.143" evidence="2"/>
<dbReference type="SUPFAM" id="SSF101478">
    <property type="entry name" value="ADP-ribosylglycohydrolase"/>
    <property type="match status" value="1"/>
</dbReference>
<keyword evidence="12" id="KW-0479">Metal-binding</keyword>
<evidence type="ECO:0000256" key="10">
    <source>
        <dbReference type="ARBA" id="ARBA00043193"/>
    </source>
</evidence>
<dbReference type="Gene3D" id="1.10.4080.10">
    <property type="entry name" value="ADP-ribosylation/Crystallin J1"/>
    <property type="match status" value="1"/>
</dbReference>
<dbReference type="PANTHER" id="PTHR16222:SF24">
    <property type="entry name" value="ADP-RIBOSYLHYDROLASE ARH3"/>
    <property type="match status" value="1"/>
</dbReference>
<dbReference type="EMBL" id="MU151237">
    <property type="protein sequence ID" value="KAF9446603.1"/>
    <property type="molecule type" value="Genomic_DNA"/>
</dbReference>
<feature type="binding site" evidence="12">
    <location>
        <position position="279"/>
    </location>
    <ligand>
        <name>Mg(2+)</name>
        <dbReference type="ChEBI" id="CHEBI:18420"/>
        <label>1</label>
    </ligand>
</feature>
<evidence type="ECO:0000256" key="1">
    <source>
        <dbReference type="ARBA" id="ARBA00010702"/>
    </source>
</evidence>
<dbReference type="InterPro" id="IPR005502">
    <property type="entry name" value="Ribosyl_crysJ1"/>
</dbReference>
<dbReference type="Pfam" id="PF03747">
    <property type="entry name" value="ADP_ribosyl_GH"/>
    <property type="match status" value="1"/>
</dbReference>
<sequence length="338" mass="37156">MIPNHNFGLPPGVWTDDTSMTLCLARSLARSADGFSERDQLQAYLAWSQQGELSAIGQCFDIGGATSHALSMFQAHQSQTTEEILRMIKTNMDGDMFGGNGSLMRVLPIGLAYWRDENQARAYAGRSSCTTHPNSLCVEACEVWTTAIVKIMQATAGKNELSKLDILGHFILYPYSSSKLRQALTIPTSVIPLPEGVNPTEKESYYWLHHPLLQRIAAVNKQDMSAATPGFSYPMPFAKDVPSTGYVLHSLVAALYCFISTQTFEEGALMAVNMGSDADTVGAIYGGLAGVWYAETERSNRFWSPKVLEWKDALVERGLVEQVADELVAFSESLMEKS</sequence>
<dbReference type="InterPro" id="IPR050792">
    <property type="entry name" value="ADP-ribosylglycohydrolase"/>
</dbReference>
<dbReference type="InterPro" id="IPR036705">
    <property type="entry name" value="Ribosyl_crysJ1_sf"/>
</dbReference>
<accession>A0A9P6C2R5</accession>
<evidence type="ECO:0000256" key="7">
    <source>
        <dbReference type="ARBA" id="ARBA00042722"/>
    </source>
</evidence>
<dbReference type="GO" id="GO:0046872">
    <property type="term" value="F:metal ion binding"/>
    <property type="evidence" value="ECO:0007669"/>
    <property type="project" value="UniProtKB-KW"/>
</dbReference>
<gene>
    <name evidence="13" type="ORF">P691DRAFT_803655</name>
</gene>
<evidence type="ECO:0000256" key="3">
    <source>
        <dbReference type="ARBA" id="ARBA00022801"/>
    </source>
</evidence>
<evidence type="ECO:0000256" key="9">
    <source>
        <dbReference type="ARBA" id="ARBA00043187"/>
    </source>
</evidence>
<keyword evidence="14" id="KW-1185">Reference proteome</keyword>
<evidence type="ECO:0000256" key="4">
    <source>
        <dbReference type="ARBA" id="ARBA00041057"/>
    </source>
</evidence>
<comment type="similarity">
    <text evidence="1">Belongs to the ADP-ribosylglycohydrolase family.</text>
</comment>
<comment type="caution">
    <text evidence="13">The sequence shown here is derived from an EMBL/GenBank/DDBJ whole genome shotgun (WGS) entry which is preliminary data.</text>
</comment>
<dbReference type="AlphaFoldDB" id="A0A9P6C2R5"/>
<proteinExistence type="inferred from homology"/>
<evidence type="ECO:0000256" key="6">
    <source>
        <dbReference type="ARBA" id="ARBA00042471"/>
    </source>
</evidence>
<name>A0A9P6C2R5_9AGAR</name>
<organism evidence="13 14">
    <name type="scientific">Macrolepiota fuliginosa MF-IS2</name>
    <dbReference type="NCBI Taxonomy" id="1400762"/>
    <lineage>
        <taxon>Eukaryota</taxon>
        <taxon>Fungi</taxon>
        <taxon>Dikarya</taxon>
        <taxon>Basidiomycota</taxon>
        <taxon>Agaricomycotina</taxon>
        <taxon>Agaricomycetes</taxon>
        <taxon>Agaricomycetidae</taxon>
        <taxon>Agaricales</taxon>
        <taxon>Agaricineae</taxon>
        <taxon>Agaricaceae</taxon>
        <taxon>Macrolepiota</taxon>
    </lineage>
</organism>
<feature type="binding site" evidence="12">
    <location>
        <position position="277"/>
    </location>
    <ligand>
        <name>Mg(2+)</name>
        <dbReference type="ChEBI" id="CHEBI:18420"/>
        <label>1</label>
    </ligand>
</feature>
<feature type="binding site" evidence="12">
    <location>
        <position position="17"/>
    </location>
    <ligand>
        <name>Mg(2+)</name>
        <dbReference type="ChEBI" id="CHEBI:18420"/>
        <label>1</label>
    </ligand>
</feature>
<evidence type="ECO:0000256" key="8">
    <source>
        <dbReference type="ARBA" id="ARBA00042850"/>
    </source>
</evidence>
<feature type="binding site" evidence="12">
    <location>
        <position position="15"/>
    </location>
    <ligand>
        <name>Mg(2+)</name>
        <dbReference type="ChEBI" id="CHEBI:18420"/>
        <label>1</label>
    </ligand>
</feature>
<comment type="cofactor">
    <cofactor evidence="12">
        <name>Mg(2+)</name>
        <dbReference type="ChEBI" id="CHEBI:18420"/>
    </cofactor>
    <text evidence="12">Binds 2 magnesium ions per subunit.</text>
</comment>
<reference evidence="13" key="1">
    <citation type="submission" date="2020-11" db="EMBL/GenBank/DDBJ databases">
        <authorList>
            <consortium name="DOE Joint Genome Institute"/>
            <person name="Ahrendt S."/>
            <person name="Riley R."/>
            <person name="Andreopoulos W."/>
            <person name="Labutti K."/>
            <person name="Pangilinan J."/>
            <person name="Ruiz-Duenas F.J."/>
            <person name="Barrasa J.M."/>
            <person name="Sanchez-Garcia M."/>
            <person name="Camarero S."/>
            <person name="Miyauchi S."/>
            <person name="Serrano A."/>
            <person name="Linde D."/>
            <person name="Babiker R."/>
            <person name="Drula E."/>
            <person name="Ayuso-Fernandez I."/>
            <person name="Pacheco R."/>
            <person name="Padilla G."/>
            <person name="Ferreira P."/>
            <person name="Barriuso J."/>
            <person name="Kellner H."/>
            <person name="Castanera R."/>
            <person name="Alfaro M."/>
            <person name="Ramirez L."/>
            <person name="Pisabarro A.G."/>
            <person name="Kuo A."/>
            <person name="Tritt A."/>
            <person name="Lipzen A."/>
            <person name="He G."/>
            <person name="Yan M."/>
            <person name="Ng V."/>
            <person name="Cullen D."/>
            <person name="Martin F."/>
            <person name="Rosso M.-N."/>
            <person name="Henrissat B."/>
            <person name="Hibbett D."/>
            <person name="Martinez A.T."/>
            <person name="Grigoriev I.V."/>
        </authorList>
    </citation>
    <scope>NUCLEOTIDE SEQUENCE</scope>
    <source>
        <strain evidence="13">MF-IS2</strain>
    </source>
</reference>
<keyword evidence="3" id="KW-0378">Hydrolase</keyword>
<evidence type="ECO:0000256" key="11">
    <source>
        <dbReference type="ARBA" id="ARBA00049015"/>
    </source>
</evidence>
<dbReference type="OrthoDB" id="2021138at2759"/>
<keyword evidence="12" id="KW-0460">Magnesium</keyword>
<feature type="binding site" evidence="12">
    <location>
        <position position="280"/>
    </location>
    <ligand>
        <name>Mg(2+)</name>
        <dbReference type="ChEBI" id="CHEBI:18420"/>
        <label>1</label>
    </ligand>
</feature>
<evidence type="ECO:0000256" key="12">
    <source>
        <dbReference type="PIRSR" id="PIRSR605502-1"/>
    </source>
</evidence>
<feature type="binding site" evidence="12">
    <location>
        <position position="16"/>
    </location>
    <ligand>
        <name>Mg(2+)</name>
        <dbReference type="ChEBI" id="CHEBI:18420"/>
        <label>1</label>
    </ligand>
</feature>
<protein>
    <recommendedName>
        <fullName evidence="4">ADP-ribosylhydrolase ARH3</fullName>
        <ecNumber evidence="2">3.2.1.143</ecNumber>
    </recommendedName>
    <alternativeName>
        <fullName evidence="5">ADP-ribose glycohydrolase ARH3</fullName>
    </alternativeName>
    <alternativeName>
        <fullName evidence="6">ADP-ribosylhydrolase 3</fullName>
    </alternativeName>
    <alternativeName>
        <fullName evidence="9">O-acetyl-ADP-ribose deacetylase ARH3</fullName>
    </alternativeName>
    <alternativeName>
        <fullName evidence="10">Poly(ADP-ribose) glycohydrolase ARH3</fullName>
    </alternativeName>
    <alternativeName>
        <fullName evidence="8">[Protein ADP-ribosylarginine] hydrolase-like protein 2</fullName>
    </alternativeName>
    <alternativeName>
        <fullName evidence="7">[Protein ADP-ribosylserine] hydrolase</fullName>
    </alternativeName>
</protein>
<dbReference type="PANTHER" id="PTHR16222">
    <property type="entry name" value="ADP-RIBOSYLGLYCOHYDROLASE"/>
    <property type="match status" value="1"/>
</dbReference>
<dbReference type="GO" id="GO:0004649">
    <property type="term" value="F:poly(ADP-ribose) glycohydrolase activity"/>
    <property type="evidence" value="ECO:0007669"/>
    <property type="project" value="UniProtKB-EC"/>
</dbReference>